<dbReference type="InterPro" id="IPR005844">
    <property type="entry name" value="A-D-PHexomutase_a/b/a-I"/>
</dbReference>
<dbReference type="GO" id="GO:0016868">
    <property type="term" value="F:intramolecular phosphotransferase activity"/>
    <property type="evidence" value="ECO:0007669"/>
    <property type="project" value="InterPro"/>
</dbReference>
<comment type="cofactor">
    <cofactor evidence="1">
        <name>Mg(2+)</name>
        <dbReference type="ChEBI" id="CHEBI:18420"/>
    </cofactor>
</comment>
<dbReference type="GO" id="GO:0005975">
    <property type="term" value="P:carbohydrate metabolic process"/>
    <property type="evidence" value="ECO:0007669"/>
    <property type="project" value="InterPro"/>
</dbReference>
<evidence type="ECO:0000256" key="6">
    <source>
        <dbReference type="ARBA" id="ARBA00023235"/>
    </source>
</evidence>
<evidence type="ECO:0000256" key="1">
    <source>
        <dbReference type="ARBA" id="ARBA00001946"/>
    </source>
</evidence>
<dbReference type="PANTHER" id="PTHR45745:SF2">
    <property type="entry name" value="GLUCOSE 1,6-BISPHOSPHATE SYNTHASE"/>
    <property type="match status" value="1"/>
</dbReference>
<dbReference type="InterPro" id="IPR005845">
    <property type="entry name" value="A-D-PHexomutase_a/b/a-II"/>
</dbReference>
<evidence type="ECO:0000256" key="3">
    <source>
        <dbReference type="ARBA" id="ARBA00022553"/>
    </source>
</evidence>
<evidence type="ECO:0000259" key="10">
    <source>
        <dbReference type="Pfam" id="PF02880"/>
    </source>
</evidence>
<keyword evidence="4 7" id="KW-0479">Metal-binding</keyword>
<dbReference type="Pfam" id="PF02878">
    <property type="entry name" value="PGM_PMM_I"/>
    <property type="match status" value="1"/>
</dbReference>
<dbReference type="InterPro" id="IPR016055">
    <property type="entry name" value="A-D-PHexomutase_a/b/a-I/II/III"/>
</dbReference>
<dbReference type="Pfam" id="PF02880">
    <property type="entry name" value="PGM_PMM_III"/>
    <property type="match status" value="1"/>
</dbReference>
<feature type="domain" description="Alpha-D-phosphohexomutase alpha/beta/alpha" evidence="9">
    <location>
        <begin position="182"/>
        <end position="286"/>
    </location>
</feature>
<evidence type="ECO:0000256" key="5">
    <source>
        <dbReference type="ARBA" id="ARBA00022842"/>
    </source>
</evidence>
<organism evidence="11 12">
    <name type="scientific">Anabas testudineus</name>
    <name type="common">Climbing perch</name>
    <name type="synonym">Anthias testudineus</name>
    <dbReference type="NCBI Taxonomy" id="64144"/>
    <lineage>
        <taxon>Eukaryota</taxon>
        <taxon>Metazoa</taxon>
        <taxon>Chordata</taxon>
        <taxon>Craniata</taxon>
        <taxon>Vertebrata</taxon>
        <taxon>Euteleostomi</taxon>
        <taxon>Actinopterygii</taxon>
        <taxon>Neopterygii</taxon>
        <taxon>Teleostei</taxon>
        <taxon>Neoteleostei</taxon>
        <taxon>Acanthomorphata</taxon>
        <taxon>Anabantaria</taxon>
        <taxon>Anabantiformes</taxon>
        <taxon>Anabantoidei</taxon>
        <taxon>Anabantidae</taxon>
        <taxon>Anabas</taxon>
    </lineage>
</organism>
<dbReference type="OrthoDB" id="8300170at2759"/>
<keyword evidence="6" id="KW-0413">Isomerase</keyword>
<evidence type="ECO:0000259" key="9">
    <source>
        <dbReference type="Pfam" id="PF02879"/>
    </source>
</evidence>
<dbReference type="PRINTS" id="PR00509">
    <property type="entry name" value="PGMPMM"/>
</dbReference>
<protein>
    <recommendedName>
        <fullName evidence="13">Phosphoglucomutase 2-like 1</fullName>
    </recommendedName>
</protein>
<proteinExistence type="inferred from homology"/>
<evidence type="ECO:0000256" key="2">
    <source>
        <dbReference type="ARBA" id="ARBA00010231"/>
    </source>
</evidence>
<keyword evidence="12" id="KW-1185">Reference proteome</keyword>
<dbReference type="Pfam" id="PF02879">
    <property type="entry name" value="PGM_PMM_II"/>
    <property type="match status" value="1"/>
</dbReference>
<dbReference type="Gene3D" id="3.40.120.10">
    <property type="entry name" value="Alpha-D-Glucose-1,6-Bisphosphate, subunit A, domain 3"/>
    <property type="match status" value="3"/>
</dbReference>
<dbReference type="GeneTree" id="ENSGT00940000158353"/>
<dbReference type="FunFam" id="3.40.120.10:FF:000017">
    <property type="entry name" value="glucose 1,6-bisphosphate synthase"/>
    <property type="match status" value="1"/>
</dbReference>
<dbReference type="CDD" id="cd05799">
    <property type="entry name" value="PGM2"/>
    <property type="match status" value="1"/>
</dbReference>
<gene>
    <name evidence="11" type="primary">PGM2L1</name>
</gene>
<dbReference type="SUPFAM" id="SSF53738">
    <property type="entry name" value="Phosphoglucomutase, first 3 domains"/>
    <property type="match status" value="3"/>
</dbReference>
<feature type="domain" description="Alpha-D-phosphohexomutase alpha/beta/alpha" evidence="10">
    <location>
        <begin position="297"/>
        <end position="424"/>
    </location>
</feature>
<evidence type="ECO:0000256" key="7">
    <source>
        <dbReference type="RuleBase" id="RU004326"/>
    </source>
</evidence>
<evidence type="ECO:0000259" key="8">
    <source>
        <dbReference type="Pfam" id="PF02878"/>
    </source>
</evidence>
<evidence type="ECO:0000313" key="12">
    <source>
        <dbReference type="Proteomes" id="UP000265040"/>
    </source>
</evidence>
<name>A0A7N6FGE6_ANATE</name>
<dbReference type="InterPro" id="IPR005846">
    <property type="entry name" value="A-D-PHexomutase_a/b/a-III"/>
</dbReference>
<dbReference type="Proteomes" id="UP000265040">
    <property type="component" value="Chromosome 13"/>
</dbReference>
<dbReference type="Ensembl" id="ENSATET00000050412.2">
    <property type="protein sequence ID" value="ENSATEP00000059619.1"/>
    <property type="gene ID" value="ENSATEG00000020523.3"/>
</dbReference>
<keyword evidence="5 7" id="KW-0460">Magnesium</keyword>
<dbReference type="PANTHER" id="PTHR45745">
    <property type="entry name" value="PHOSPHOMANNOMUTASE 45A"/>
    <property type="match status" value="1"/>
</dbReference>
<comment type="similarity">
    <text evidence="2 7">Belongs to the phosphohexose mutase family.</text>
</comment>
<dbReference type="GO" id="GO:0047933">
    <property type="term" value="F:glucose-1,6-bisphosphate synthase activity"/>
    <property type="evidence" value="ECO:0007669"/>
    <property type="project" value="TreeGrafter"/>
</dbReference>
<reference evidence="11" key="2">
    <citation type="submission" date="2025-08" db="UniProtKB">
        <authorList>
            <consortium name="Ensembl"/>
        </authorList>
    </citation>
    <scope>IDENTIFICATION</scope>
</reference>
<dbReference type="AlphaFoldDB" id="A0A7N6FGE6"/>
<accession>A0A7N6FGE6</accession>
<dbReference type="FunFam" id="3.40.120.10:FF:000018">
    <property type="entry name" value="Glucose 1,6-bisphosphate synthase"/>
    <property type="match status" value="1"/>
</dbReference>
<feature type="domain" description="Alpha-D-phosphohexomutase alpha/beta/alpha" evidence="8">
    <location>
        <begin position="28"/>
        <end position="151"/>
    </location>
</feature>
<reference evidence="11" key="1">
    <citation type="submission" date="2021-04" db="EMBL/GenBank/DDBJ databases">
        <authorList>
            <consortium name="Wellcome Sanger Institute Data Sharing"/>
        </authorList>
    </citation>
    <scope>NUCLEOTIDE SEQUENCE [LARGE SCALE GENOMIC DNA]</scope>
</reference>
<dbReference type="SUPFAM" id="SSF55957">
    <property type="entry name" value="Phosphoglucomutase, C-terminal domain"/>
    <property type="match status" value="1"/>
</dbReference>
<dbReference type="InterPro" id="IPR005841">
    <property type="entry name" value="Alpha-D-phosphohexomutase_SF"/>
</dbReference>
<dbReference type="GO" id="GO:0005634">
    <property type="term" value="C:nucleus"/>
    <property type="evidence" value="ECO:0007669"/>
    <property type="project" value="TreeGrafter"/>
</dbReference>
<evidence type="ECO:0008006" key="13">
    <source>
        <dbReference type="Google" id="ProtNLM"/>
    </source>
</evidence>
<sequence length="565" mass="62794">TCPSVPTLTPSPLNVAARPQESILCSRMSFGTAGLRAPMGAGFNRINDLTVIQSTQGLFSYLSRYFADLSSRGVVVGFDTRGQEESGCSTHLFSICCHFPYAVKKLGAAAGVMITASHNPKEDNGYKVYWCNSAQIGSPHDKEILLNIEEQLEPWSASCWDERLVESSSLRTNPLTQINSCYMEELASLCFHRDLNSSCPLRFVHSSFHGVGHVFVQQAFKTFGFAPPIPVPEQKDPDPNFSSVRCPNPEEGESVLRLSLLLAEKENATVVLATDPDADRLAVAEKSDRCGWKVFTGNELAALLGWWMFFNWKENHPDPADTEGVYMLATTVSSKILQAFARMEGFHFEETLPGFKWIGNRIHELSKTGHSVIFAFEESIGFLCGSMVPEKDGVSSAAVVAEMAAYLHNKNLSLNQQLHNIYRTYGYHVAETSYVICNDPPTIQKIFNRIRNFDGERSYPKMCGGVRIIHVRDATTGYDSSQPDLRSVLPVSRSSQMITFTLQNGVVATLRTSGTEPKIKYYTEFCAAPGKSDVSSLEEELRKITTALLDDFLEPERNNLIRRCV</sequence>
<dbReference type="GO" id="GO:0000287">
    <property type="term" value="F:magnesium ion binding"/>
    <property type="evidence" value="ECO:0007669"/>
    <property type="project" value="InterPro"/>
</dbReference>
<evidence type="ECO:0000256" key="4">
    <source>
        <dbReference type="ARBA" id="ARBA00022723"/>
    </source>
</evidence>
<dbReference type="InterPro" id="IPR036900">
    <property type="entry name" value="A-D-PHexomutase_C_sf"/>
</dbReference>
<evidence type="ECO:0000313" key="11">
    <source>
        <dbReference type="Ensembl" id="ENSATEP00000059619.1"/>
    </source>
</evidence>
<dbReference type="PROSITE" id="PS00710">
    <property type="entry name" value="PGM_PMM"/>
    <property type="match status" value="1"/>
</dbReference>
<keyword evidence="3" id="KW-0597">Phosphoprotein</keyword>
<dbReference type="InterPro" id="IPR016066">
    <property type="entry name" value="A-D-PHexomutase_CS"/>
</dbReference>
<reference evidence="11" key="3">
    <citation type="submission" date="2025-09" db="UniProtKB">
        <authorList>
            <consortium name="Ensembl"/>
        </authorList>
    </citation>
    <scope>IDENTIFICATION</scope>
</reference>